<dbReference type="PANTHER" id="PTHR34821">
    <property type="entry name" value="INNER MEMBRANE PROTEIN YDCZ"/>
    <property type="match status" value="1"/>
</dbReference>
<dbReference type="InterPro" id="IPR006750">
    <property type="entry name" value="YdcZ"/>
</dbReference>
<dbReference type="Pfam" id="PF04657">
    <property type="entry name" value="DMT_YdcZ"/>
    <property type="match status" value="1"/>
</dbReference>
<protein>
    <recommendedName>
        <fullName evidence="4">DMT family transporter</fullName>
    </recommendedName>
</protein>
<evidence type="ECO:0000313" key="2">
    <source>
        <dbReference type="EMBL" id="AMJ74847.1"/>
    </source>
</evidence>
<gene>
    <name evidence="2" type="ORF">AVL57_13275</name>
</gene>
<dbReference type="Proteomes" id="UP000056750">
    <property type="component" value="Chromosome"/>
</dbReference>
<accession>A0ABN4LQR1</accession>
<dbReference type="RefSeq" id="WP_057791044.1">
    <property type="nucleotide sequence ID" value="NZ_CAXIBE010000105.1"/>
</dbReference>
<feature type="transmembrane region" description="Helical" evidence="1">
    <location>
        <begin position="129"/>
        <end position="147"/>
    </location>
</feature>
<reference evidence="2 3" key="1">
    <citation type="submission" date="2015-12" db="EMBL/GenBank/DDBJ databases">
        <title>Intraspecies pangenome expansion in the marine bacterium Alteromonas.</title>
        <authorList>
            <person name="Lopez-Perez M."/>
            <person name="Rodriguez-Valera F."/>
        </authorList>
    </citation>
    <scope>NUCLEOTIDE SEQUENCE [LARGE SCALE GENOMIC DNA]</scope>
    <source>
        <strain evidence="2 3">LMG 21861</strain>
    </source>
</reference>
<sequence length="151" mass="16429">MWAFPALAVLAGAAITFQASMNARLGVLLKNPVLATAIAFLFACFFTLLFMLINQRQLPVYADIRSIPTYLWFGGILSAFGVGSYYYLIPKMGVGSMMSFALSGQLILAIIAGHFGWFEQPIKPITPKVIIGIFAMVLGINLINGGTRNVY</sequence>
<keyword evidence="1" id="KW-1133">Transmembrane helix</keyword>
<name>A0ABN4LQR1_9ALTE</name>
<proteinExistence type="predicted"/>
<evidence type="ECO:0000256" key="1">
    <source>
        <dbReference type="SAM" id="Phobius"/>
    </source>
</evidence>
<keyword evidence="1" id="KW-0472">Membrane</keyword>
<feature type="transmembrane region" description="Helical" evidence="1">
    <location>
        <begin position="69"/>
        <end position="88"/>
    </location>
</feature>
<evidence type="ECO:0000313" key="3">
    <source>
        <dbReference type="Proteomes" id="UP000056750"/>
    </source>
</evidence>
<feature type="transmembrane region" description="Helical" evidence="1">
    <location>
        <begin position="32"/>
        <end position="53"/>
    </location>
</feature>
<dbReference type="PANTHER" id="PTHR34821:SF2">
    <property type="entry name" value="INNER MEMBRANE PROTEIN YDCZ"/>
    <property type="match status" value="1"/>
</dbReference>
<evidence type="ECO:0008006" key="4">
    <source>
        <dbReference type="Google" id="ProtNLM"/>
    </source>
</evidence>
<feature type="transmembrane region" description="Helical" evidence="1">
    <location>
        <begin position="94"/>
        <end position="117"/>
    </location>
</feature>
<keyword evidence="3" id="KW-1185">Reference proteome</keyword>
<organism evidence="2 3">
    <name type="scientific">Alteromonas stellipolaris</name>
    <dbReference type="NCBI Taxonomy" id="233316"/>
    <lineage>
        <taxon>Bacteria</taxon>
        <taxon>Pseudomonadati</taxon>
        <taxon>Pseudomonadota</taxon>
        <taxon>Gammaproteobacteria</taxon>
        <taxon>Alteromonadales</taxon>
        <taxon>Alteromonadaceae</taxon>
        <taxon>Alteromonas/Salinimonas group</taxon>
        <taxon>Alteromonas</taxon>
    </lineage>
</organism>
<keyword evidence="1" id="KW-0812">Transmembrane</keyword>
<dbReference type="EMBL" id="CP013926">
    <property type="protein sequence ID" value="AMJ74847.1"/>
    <property type="molecule type" value="Genomic_DNA"/>
</dbReference>